<keyword evidence="6" id="KW-0325">Glycoprotein</keyword>
<comment type="subcellular location">
    <subcellularLocation>
        <location evidence="1">Membrane</location>
    </subcellularLocation>
</comment>
<dbReference type="GO" id="GO:0007157">
    <property type="term" value="P:heterophilic cell-cell adhesion via plasma membrane cell adhesion molecules"/>
    <property type="evidence" value="ECO:0007669"/>
    <property type="project" value="TreeGrafter"/>
</dbReference>
<dbReference type="SUPFAM" id="SSF48726">
    <property type="entry name" value="Immunoglobulin"/>
    <property type="match status" value="1"/>
</dbReference>
<dbReference type="PANTHER" id="PTHR23277">
    <property type="entry name" value="NECTIN-RELATED"/>
    <property type="match status" value="1"/>
</dbReference>
<dbReference type="AlphaFoldDB" id="A0A673CKX5"/>
<dbReference type="InParanoid" id="A0A673CKX5"/>
<sequence length="131" mass="14430">IKAQEVKVWPEVTGYLGHDVTLHCEFIQGPQVANITQVQWALLQPNGKENVIIVYNTILGPSIHKPYVEEKVGIEGLSLIIKDVNMTDAGLYRCSISAFPSGAFEGTTKLIVKDDCVSMFTESLNVQMGHI</sequence>
<organism evidence="8 9">
    <name type="scientific">Sphaeramia orbicularis</name>
    <name type="common">orbiculate cardinalfish</name>
    <dbReference type="NCBI Taxonomy" id="375764"/>
    <lineage>
        <taxon>Eukaryota</taxon>
        <taxon>Metazoa</taxon>
        <taxon>Chordata</taxon>
        <taxon>Craniata</taxon>
        <taxon>Vertebrata</taxon>
        <taxon>Euteleostomi</taxon>
        <taxon>Actinopterygii</taxon>
        <taxon>Neopterygii</taxon>
        <taxon>Teleostei</taxon>
        <taxon>Neoteleostei</taxon>
        <taxon>Acanthomorphata</taxon>
        <taxon>Gobiaria</taxon>
        <taxon>Kurtiformes</taxon>
        <taxon>Apogonoidei</taxon>
        <taxon>Apogonidae</taxon>
        <taxon>Apogoninae</taxon>
        <taxon>Sphaeramia</taxon>
    </lineage>
</organism>
<name>A0A673CKX5_9TELE</name>
<evidence type="ECO:0000313" key="9">
    <source>
        <dbReference type="Proteomes" id="UP000472271"/>
    </source>
</evidence>
<reference evidence="8" key="2">
    <citation type="submission" date="2025-08" db="UniProtKB">
        <authorList>
            <consortium name="Ensembl"/>
        </authorList>
    </citation>
    <scope>IDENTIFICATION</scope>
</reference>
<protein>
    <recommendedName>
        <fullName evidence="7">Ig-like domain-containing protein</fullName>
    </recommendedName>
</protein>
<dbReference type="Gene3D" id="2.60.40.10">
    <property type="entry name" value="Immunoglobulins"/>
    <property type="match status" value="1"/>
</dbReference>
<dbReference type="InterPro" id="IPR013106">
    <property type="entry name" value="Ig_V-set"/>
</dbReference>
<evidence type="ECO:0000256" key="5">
    <source>
        <dbReference type="ARBA" id="ARBA00023157"/>
    </source>
</evidence>
<evidence type="ECO:0000256" key="1">
    <source>
        <dbReference type="ARBA" id="ARBA00004370"/>
    </source>
</evidence>
<dbReference type="InterPro" id="IPR013783">
    <property type="entry name" value="Ig-like_fold"/>
</dbReference>
<feature type="domain" description="Ig-like" evidence="7">
    <location>
        <begin position="17"/>
        <end position="112"/>
    </location>
</feature>
<dbReference type="Proteomes" id="UP000472271">
    <property type="component" value="Chromosome 16"/>
</dbReference>
<dbReference type="SMART" id="SM00409">
    <property type="entry name" value="IG"/>
    <property type="match status" value="1"/>
</dbReference>
<evidence type="ECO:0000256" key="3">
    <source>
        <dbReference type="ARBA" id="ARBA00022737"/>
    </source>
</evidence>
<dbReference type="GO" id="GO:0005912">
    <property type="term" value="C:adherens junction"/>
    <property type="evidence" value="ECO:0007669"/>
    <property type="project" value="TreeGrafter"/>
</dbReference>
<accession>A0A673CKX5</accession>
<evidence type="ECO:0000259" key="7">
    <source>
        <dbReference type="PROSITE" id="PS50835"/>
    </source>
</evidence>
<evidence type="ECO:0000313" key="8">
    <source>
        <dbReference type="Ensembl" id="ENSSORP00005054870.1"/>
    </source>
</evidence>
<evidence type="ECO:0000256" key="4">
    <source>
        <dbReference type="ARBA" id="ARBA00023136"/>
    </source>
</evidence>
<dbReference type="Pfam" id="PF07686">
    <property type="entry name" value="V-set"/>
    <property type="match status" value="1"/>
</dbReference>
<dbReference type="Ensembl" id="ENSSORT00005056146.1">
    <property type="protein sequence ID" value="ENSSORP00005054870.1"/>
    <property type="gene ID" value="ENSSORG00005024537.1"/>
</dbReference>
<keyword evidence="9" id="KW-1185">Reference proteome</keyword>
<reference evidence="8" key="1">
    <citation type="submission" date="2019-06" db="EMBL/GenBank/DDBJ databases">
        <authorList>
            <consortium name="Wellcome Sanger Institute Data Sharing"/>
        </authorList>
    </citation>
    <scope>NUCLEOTIDE SEQUENCE [LARGE SCALE GENOMIC DNA]</scope>
</reference>
<evidence type="ECO:0000256" key="2">
    <source>
        <dbReference type="ARBA" id="ARBA00022729"/>
    </source>
</evidence>
<dbReference type="InterPro" id="IPR051427">
    <property type="entry name" value="Nectin/Nectin-like"/>
</dbReference>
<dbReference type="InterPro" id="IPR003599">
    <property type="entry name" value="Ig_sub"/>
</dbReference>
<proteinExistence type="predicted"/>
<dbReference type="GO" id="GO:0016020">
    <property type="term" value="C:membrane"/>
    <property type="evidence" value="ECO:0007669"/>
    <property type="project" value="UniProtKB-SubCell"/>
</dbReference>
<evidence type="ECO:0000256" key="6">
    <source>
        <dbReference type="ARBA" id="ARBA00023180"/>
    </source>
</evidence>
<keyword evidence="2" id="KW-0732">Signal</keyword>
<dbReference type="InterPro" id="IPR007110">
    <property type="entry name" value="Ig-like_dom"/>
</dbReference>
<dbReference type="GO" id="GO:0007156">
    <property type="term" value="P:homophilic cell adhesion via plasma membrane adhesion molecules"/>
    <property type="evidence" value="ECO:0007669"/>
    <property type="project" value="TreeGrafter"/>
</dbReference>
<dbReference type="PROSITE" id="PS50835">
    <property type="entry name" value="IG_LIKE"/>
    <property type="match status" value="1"/>
</dbReference>
<keyword evidence="4" id="KW-0472">Membrane</keyword>
<keyword evidence="3" id="KW-0677">Repeat</keyword>
<reference evidence="8" key="3">
    <citation type="submission" date="2025-09" db="UniProtKB">
        <authorList>
            <consortium name="Ensembl"/>
        </authorList>
    </citation>
    <scope>IDENTIFICATION</scope>
</reference>
<dbReference type="InterPro" id="IPR036179">
    <property type="entry name" value="Ig-like_dom_sf"/>
</dbReference>
<keyword evidence="5" id="KW-1015">Disulfide bond</keyword>
<dbReference type="PANTHER" id="PTHR23277:SF108">
    <property type="entry name" value="FASCICLIN-3"/>
    <property type="match status" value="1"/>
</dbReference>